<dbReference type="PROSITE" id="PS51257">
    <property type="entry name" value="PROKAR_LIPOPROTEIN"/>
    <property type="match status" value="1"/>
</dbReference>
<evidence type="ECO:0000259" key="2">
    <source>
        <dbReference type="PROSITE" id="PS50983"/>
    </source>
</evidence>
<feature type="chain" id="PRO_5046199535" evidence="1">
    <location>
        <begin position="35"/>
        <end position="403"/>
    </location>
</feature>
<dbReference type="PANTHER" id="PTHR30535:SF34">
    <property type="entry name" value="MOLYBDATE-BINDING PROTEIN MOLA"/>
    <property type="match status" value="1"/>
</dbReference>
<evidence type="ECO:0000313" key="3">
    <source>
        <dbReference type="EMBL" id="MEQ2508353.1"/>
    </source>
</evidence>
<dbReference type="Pfam" id="PF01497">
    <property type="entry name" value="Peripla_BP_2"/>
    <property type="match status" value="1"/>
</dbReference>
<feature type="domain" description="Fe/B12 periplasmic-binding" evidence="2">
    <location>
        <begin position="116"/>
        <end position="378"/>
    </location>
</feature>
<name>A0ABV1FZ63_9BACT</name>
<keyword evidence="4" id="KW-1185">Reference proteome</keyword>
<reference evidence="3 4" key="1">
    <citation type="submission" date="2024-04" db="EMBL/GenBank/DDBJ databases">
        <title>Human intestinal bacterial collection.</title>
        <authorList>
            <person name="Pauvert C."/>
            <person name="Hitch T.C.A."/>
            <person name="Clavel T."/>
        </authorList>
    </citation>
    <scope>NUCLEOTIDE SEQUENCE [LARGE SCALE GENOMIC DNA]</scope>
    <source>
        <strain evidence="3 4">CLA-AA-H174</strain>
    </source>
</reference>
<dbReference type="Proteomes" id="UP001465717">
    <property type="component" value="Unassembled WGS sequence"/>
</dbReference>
<feature type="signal peptide" evidence="1">
    <location>
        <begin position="1"/>
        <end position="34"/>
    </location>
</feature>
<dbReference type="Gene3D" id="3.40.50.1980">
    <property type="entry name" value="Nitrogenase molybdenum iron protein domain"/>
    <property type="match status" value="2"/>
</dbReference>
<protein>
    <submittedName>
        <fullName evidence="3">ABC transporter substrate-binding protein</fullName>
    </submittedName>
</protein>
<dbReference type="PANTHER" id="PTHR30535">
    <property type="entry name" value="VITAMIN B12-BINDING PROTEIN"/>
    <property type="match status" value="1"/>
</dbReference>
<proteinExistence type="predicted"/>
<comment type="caution">
    <text evidence="3">The sequence shown here is derived from an EMBL/GenBank/DDBJ whole genome shotgun (WGS) entry which is preliminary data.</text>
</comment>
<dbReference type="SUPFAM" id="SSF53807">
    <property type="entry name" value="Helical backbone' metal receptor"/>
    <property type="match status" value="1"/>
</dbReference>
<dbReference type="EMBL" id="JBBNGE010000026">
    <property type="protein sequence ID" value="MEQ2508353.1"/>
    <property type="molecule type" value="Genomic_DNA"/>
</dbReference>
<dbReference type="InterPro" id="IPR002491">
    <property type="entry name" value="ABC_transptr_periplasmic_BD"/>
</dbReference>
<evidence type="ECO:0000256" key="1">
    <source>
        <dbReference type="SAM" id="SignalP"/>
    </source>
</evidence>
<gene>
    <name evidence="3" type="ORF">AAAT87_08670</name>
</gene>
<accession>A0ABV1FZ63</accession>
<keyword evidence="1" id="KW-0732">Signal</keyword>
<sequence>MMKKIFINHRIFKAALFLGIASLLVSCQVGKTQAGDNMDAGDTIPMKYAQHLTMVKHGEEYTEVILANPWKEGTLLHRYILVPKGKEGNETVTRLALRRASAARCATDTVRTPVTSSVVFTGPHCQLMYELGCKNAISGVCDKNYINIPDIRKRVVDCGSSMQPDIERIISLKPEALLVSPFENSGGYGKLDKLHIPIIEAADYMETSPLGRAEWMKFYGMLFDKNADSLFTHIEQDYLHLKTIAKKLPQGLSVLTERKTGSVWYVPGGQSTIGILLKDANARYVFEDDLHSGSLAMSPEQILSKGKDIDVWAFKYFGGAPLTRAQLLQEYDGYKALHCFANPQIYEVDTSTEPYFELTSFHPEILLREFIILSHPTDHAQFKKYAKDIRMLGALRFYHRQLQ</sequence>
<dbReference type="InterPro" id="IPR050902">
    <property type="entry name" value="ABC_Transporter_SBP"/>
</dbReference>
<evidence type="ECO:0000313" key="4">
    <source>
        <dbReference type="Proteomes" id="UP001465717"/>
    </source>
</evidence>
<organism evidence="3 4">
    <name type="scientific">Segatella sinensis</name>
    <dbReference type="NCBI Taxonomy" id="3085167"/>
    <lineage>
        <taxon>Bacteria</taxon>
        <taxon>Pseudomonadati</taxon>
        <taxon>Bacteroidota</taxon>
        <taxon>Bacteroidia</taxon>
        <taxon>Bacteroidales</taxon>
        <taxon>Prevotellaceae</taxon>
        <taxon>Segatella</taxon>
    </lineage>
</organism>
<dbReference type="PROSITE" id="PS50983">
    <property type="entry name" value="FE_B12_PBP"/>
    <property type="match status" value="1"/>
</dbReference>